<evidence type="ECO:0008006" key="3">
    <source>
        <dbReference type="Google" id="ProtNLM"/>
    </source>
</evidence>
<sequence length="84" mass="9591">MKNTTLPALRVSDGFRHQVEQALGEGETLSAFIEDAVRHEIDRRQARPEFLARGLESARSARETDEYYSVQSVLDDLDRLLSKQ</sequence>
<proteinExistence type="predicted"/>
<comment type="caution">
    <text evidence="1">The sequence shown here is derived from an EMBL/GenBank/DDBJ whole genome shotgun (WGS) entry which is preliminary data.</text>
</comment>
<name>A0A1V2ZX75_9GAMM</name>
<protein>
    <recommendedName>
        <fullName evidence="3">Prevent-host-death protein</fullName>
    </recommendedName>
</protein>
<dbReference type="STRING" id="252474.B1A74_09530"/>
<dbReference type="AlphaFoldDB" id="A0A1V2ZX75"/>
<organism evidence="1 2">
    <name type="scientific">Thioalkalivibrio halophilus</name>
    <dbReference type="NCBI Taxonomy" id="252474"/>
    <lineage>
        <taxon>Bacteria</taxon>
        <taxon>Pseudomonadati</taxon>
        <taxon>Pseudomonadota</taxon>
        <taxon>Gammaproteobacteria</taxon>
        <taxon>Chromatiales</taxon>
        <taxon>Ectothiorhodospiraceae</taxon>
        <taxon>Thioalkalivibrio</taxon>
    </lineage>
</organism>
<reference evidence="1 2" key="1">
    <citation type="submission" date="2017-02" db="EMBL/GenBank/DDBJ databases">
        <title>Genomic diversity within the haloalkaliphilic genus Thioalkalivibrio.</title>
        <authorList>
            <person name="Ahn A.-C."/>
            <person name="Meier-Kolthoff J."/>
            <person name="Overmars L."/>
            <person name="Richter M."/>
            <person name="Woyke T."/>
            <person name="Sorokin D.Y."/>
            <person name="Muyzer G."/>
        </authorList>
    </citation>
    <scope>NUCLEOTIDE SEQUENCE [LARGE SCALE GENOMIC DNA]</scope>
    <source>
        <strain evidence="1 2">HL17</strain>
    </source>
</reference>
<gene>
    <name evidence="1" type="ORF">B1A74_09530</name>
</gene>
<dbReference type="OrthoDB" id="8400336at2"/>
<evidence type="ECO:0000313" key="1">
    <source>
        <dbReference type="EMBL" id="OOC09712.1"/>
    </source>
</evidence>
<dbReference type="NCBIfam" id="NF041551">
    <property type="entry name" value="YlcI_YnfO_N"/>
    <property type="match status" value="1"/>
</dbReference>
<accession>A0A1V2ZX75</accession>
<dbReference type="RefSeq" id="WP_077244493.1">
    <property type="nucleotide sequence ID" value="NZ_MUZR01000038.1"/>
</dbReference>
<evidence type="ECO:0000313" key="2">
    <source>
        <dbReference type="Proteomes" id="UP000189177"/>
    </source>
</evidence>
<keyword evidence="2" id="KW-1185">Reference proteome</keyword>
<dbReference type="Proteomes" id="UP000189177">
    <property type="component" value="Unassembled WGS sequence"/>
</dbReference>
<dbReference type="EMBL" id="MUZR01000038">
    <property type="protein sequence ID" value="OOC09712.1"/>
    <property type="molecule type" value="Genomic_DNA"/>
</dbReference>